<gene>
    <name evidence="3" type="ORF">SAMN05421852_1162</name>
</gene>
<dbReference type="InterPro" id="IPR011991">
    <property type="entry name" value="ArsR-like_HTH"/>
</dbReference>
<dbReference type="InterPro" id="IPR036390">
    <property type="entry name" value="WH_DNA-bd_sf"/>
</dbReference>
<evidence type="ECO:0000256" key="1">
    <source>
        <dbReference type="ARBA" id="ARBA00023125"/>
    </source>
</evidence>
<dbReference type="Gene3D" id="1.10.10.10">
    <property type="entry name" value="Winged helix-like DNA-binding domain superfamily/Winged helix DNA-binding domain"/>
    <property type="match status" value="1"/>
</dbReference>
<dbReference type="InterPro" id="IPR036388">
    <property type="entry name" value="WH-like_DNA-bd_sf"/>
</dbReference>
<dbReference type="Proteomes" id="UP000199545">
    <property type="component" value="Unassembled WGS sequence"/>
</dbReference>
<sequence length="324" mass="37546">MFVFNPALITKSHKKQIGPAIWELLWCISQMTQEVEQSGSLVGIVCNGQPIRYAEIAEDLGISESTVKRNMKRLEQHNYIFMKRAPYGERIYINLAMVRQGGVEQQISQREDIFDRSRFDEEEKNELSYLDRKTINNLSILNRKTKIDPSAQGNEELFSKDSAKMIVRESKNDRSIKEIIEIEEDRKREEEKDLVSQIEQAYLTKRGVGMIPTPADYQSMASLIVDNIPLDDILEGIDYAFRVFKPKHARDRIRSFAYCEAVIRDRYARKQAKQQAQKVGKKHAYRIKEDKFFRDGGDYQADSSFETEVAQGYYGQFHIFGNGG</sequence>
<feature type="coiled-coil region" evidence="2">
    <location>
        <begin position="172"/>
        <end position="200"/>
    </location>
</feature>
<dbReference type="RefSeq" id="WP_093231022.1">
    <property type="nucleotide sequence ID" value="NZ_FORR01000016.1"/>
</dbReference>
<keyword evidence="4" id="KW-1185">Reference proteome</keyword>
<evidence type="ECO:0000313" key="4">
    <source>
        <dbReference type="Proteomes" id="UP000199545"/>
    </source>
</evidence>
<dbReference type="SUPFAM" id="SSF46785">
    <property type="entry name" value="Winged helix' DNA-binding domain"/>
    <property type="match status" value="1"/>
</dbReference>
<evidence type="ECO:0000256" key="2">
    <source>
        <dbReference type="SAM" id="Coils"/>
    </source>
</evidence>
<dbReference type="AlphaFoldDB" id="A0A1I3T8A7"/>
<dbReference type="Pfam" id="PF13412">
    <property type="entry name" value="HTH_24"/>
    <property type="match status" value="1"/>
</dbReference>
<reference evidence="3 4" key="1">
    <citation type="submission" date="2016-10" db="EMBL/GenBank/DDBJ databases">
        <authorList>
            <person name="de Groot N.N."/>
        </authorList>
    </citation>
    <scope>NUCLEOTIDE SEQUENCE [LARGE SCALE GENOMIC DNA]</scope>
    <source>
        <strain evidence="3 4">DSM 44778</strain>
    </source>
</reference>
<protein>
    <submittedName>
        <fullName evidence="3">Winged helix-turn-helix DNA-binding</fullName>
    </submittedName>
</protein>
<dbReference type="OrthoDB" id="1821976at2"/>
<accession>A0A1I3T8A7</accession>
<organism evidence="3 4">
    <name type="scientific">Thermoflavimicrobium dichotomicum</name>
    <dbReference type="NCBI Taxonomy" id="46223"/>
    <lineage>
        <taxon>Bacteria</taxon>
        <taxon>Bacillati</taxon>
        <taxon>Bacillota</taxon>
        <taxon>Bacilli</taxon>
        <taxon>Bacillales</taxon>
        <taxon>Thermoactinomycetaceae</taxon>
        <taxon>Thermoflavimicrobium</taxon>
    </lineage>
</organism>
<proteinExistence type="predicted"/>
<evidence type="ECO:0000313" key="3">
    <source>
        <dbReference type="EMBL" id="SFJ65916.1"/>
    </source>
</evidence>
<dbReference type="GO" id="GO:0003677">
    <property type="term" value="F:DNA binding"/>
    <property type="evidence" value="ECO:0007669"/>
    <property type="project" value="UniProtKB-KW"/>
</dbReference>
<dbReference type="CDD" id="cd00090">
    <property type="entry name" value="HTH_ARSR"/>
    <property type="match status" value="1"/>
</dbReference>
<keyword evidence="2" id="KW-0175">Coiled coil</keyword>
<dbReference type="EMBL" id="FORR01000016">
    <property type="protein sequence ID" value="SFJ65916.1"/>
    <property type="molecule type" value="Genomic_DNA"/>
</dbReference>
<keyword evidence="1 3" id="KW-0238">DNA-binding</keyword>
<name>A0A1I3T8A7_9BACL</name>